<dbReference type="NCBIfam" id="TIGR03897">
    <property type="entry name" value="lanti_2_LanM"/>
    <property type="match status" value="1"/>
</dbReference>
<dbReference type="GO" id="GO:0046872">
    <property type="term" value="F:metal ion binding"/>
    <property type="evidence" value="ECO:0007669"/>
    <property type="project" value="UniProtKB-KW"/>
</dbReference>
<dbReference type="SMART" id="SM01260">
    <property type="entry name" value="LANC_like"/>
    <property type="match status" value="1"/>
</dbReference>
<dbReference type="PRINTS" id="PR01950">
    <property type="entry name" value="LANCSUPER"/>
</dbReference>
<feature type="binding site" evidence="1">
    <location>
        <position position="980"/>
    </location>
    <ligand>
        <name>Zn(2+)</name>
        <dbReference type="ChEBI" id="CHEBI:29105"/>
    </ligand>
</feature>
<dbReference type="CDD" id="cd04792">
    <property type="entry name" value="LanM-like"/>
    <property type="match status" value="1"/>
</dbReference>
<dbReference type="InterPro" id="IPR025410">
    <property type="entry name" value="Lant_dehyd"/>
</dbReference>
<dbReference type="AlphaFoldDB" id="A0A4Y6I1K1"/>
<dbReference type="GO" id="GO:0031179">
    <property type="term" value="P:peptide modification"/>
    <property type="evidence" value="ECO:0007669"/>
    <property type="project" value="InterPro"/>
</dbReference>
<feature type="binding site" evidence="1">
    <location>
        <position position="931"/>
    </location>
    <ligand>
        <name>Zn(2+)</name>
        <dbReference type="ChEBI" id="CHEBI:29105"/>
    </ligand>
</feature>
<organism evidence="3">
    <name type="scientific">Saccharopolyspora sp</name>
    <dbReference type="NCBI Taxonomy" id="33915"/>
    <lineage>
        <taxon>Bacteria</taxon>
        <taxon>Bacillati</taxon>
        <taxon>Actinomycetota</taxon>
        <taxon>Actinomycetes</taxon>
        <taxon>Pseudonocardiales</taxon>
        <taxon>Pseudonocardiaceae</taxon>
        <taxon>Saccharopolyspora</taxon>
    </lineage>
</organism>
<dbReference type="InterPro" id="IPR012341">
    <property type="entry name" value="6hp_glycosidase-like_sf"/>
</dbReference>
<dbReference type="PRINTS" id="PR01955">
    <property type="entry name" value="LANCFRANKIA"/>
</dbReference>
<protein>
    <submittedName>
        <fullName evidence="3">KyaM</fullName>
    </submittedName>
</protein>
<evidence type="ECO:0000256" key="1">
    <source>
        <dbReference type="PIRSR" id="PIRSR607822-1"/>
    </source>
</evidence>
<dbReference type="InterPro" id="IPR017146">
    <property type="entry name" value="Lanti_2_LanM"/>
</dbReference>
<dbReference type="GO" id="GO:0005975">
    <property type="term" value="P:carbohydrate metabolic process"/>
    <property type="evidence" value="ECO:0007669"/>
    <property type="project" value="InterPro"/>
</dbReference>
<dbReference type="InterPro" id="IPR007822">
    <property type="entry name" value="LANC-like"/>
</dbReference>
<dbReference type="Gene3D" id="1.50.10.10">
    <property type="match status" value="1"/>
</dbReference>
<name>A0A4Y6I1K1_9PSEU</name>
<keyword evidence="1" id="KW-0862">Zinc</keyword>
<feature type="domain" description="Lantibiotic biosynthesis protein dehydration" evidence="2">
    <location>
        <begin position="231"/>
        <end position="606"/>
    </location>
</feature>
<sequence length="1065" mass="116957">MQTDRALDLAARASNLDERLHVVTALRDSGRPLAAAPPDAVERWRLDRVAGRLAGKFAQEAENRARPARHTAEELAAVLTAYRAVELDPAGPGLPELLEELHAAWLPTYRDAVLGWDPAHSDPRATWRETDVYYGELATACEPFLVELGRRLEKVRAELPESIGPDLVDDLQRHLHGRFALALAWVVEAEANLHRARRGIDRERAGEDDYLAYLDATFADSAAYHEFFLEYPVLGRWLAHLTGLIAGYGADLLRNLAADAARLGPELFGRSIVAFRSLRLGTGDYHAGGRSVAVVTAELDDGGTGTFYCKPRCLRSEAGVQAVLDRLRERGVVEFASRPVLVRDGYGYEAAIPTGRNETGTAEAAAHVYRELGGHLALFYVLGGSDLHFENIIVADGHVHVCDGETVFDASPLGRGGSGTVQDSVFKTGLLEWPRAGTADGPEQMRLSGCTGGESYEIPMPVPQIVGGRLGFGAAVRNRSGVRVELDATNRVFLHGELVHPQDHLESIVDGFDRVHEWLERNADEAVALVSEAFRGASARFLNWSTQIYAQLIASARHPKCLADPLEVDLLLNTVRTFPREWDRDAVLSARETASMWRLDVPVFTVEVGDDHLVHDRAERLPTALDGSPLERAAERIRSLTAKNRAQQARYIAASLSNDEISSPAFVATALDYAVRVGERLCSMELEPPAPAPWKSFGRVDGVLESVDIDADLYTGTAGVALFLAYLDDVVPRPEFRRAARRALRHVLDTPPQRTGAFADVGGRLYLLTHLHRLWGEQELVDEAVRACDGLAELIDADTHLDLLHGAAGMIPVLLALEPLLGDQALDLAHRCADHLLRRARDRDGAVSWPSNTPEHARDDMTGFAHGAAGIGWALVLLGTRTGRDECVAAGRSAFAYEARHFDLDEQDWYDLRYDTGQVAKNGHHYSNAWCNGAAGIGLSRIAAWSLLGADDEELLREARHALGATVRNFSRLKNHTLCHGTSGNSELLLRYALLRDEPAFRLEANVQVREMWRSLDDAEHGLGEQSADFFPGLMMGISGYGMHFLRLAHPERVPSVLMLDPPRP</sequence>
<proteinExistence type="predicted"/>
<feature type="binding site" evidence="1">
    <location>
        <position position="979"/>
    </location>
    <ligand>
        <name>Zn(2+)</name>
        <dbReference type="ChEBI" id="CHEBI:29105"/>
    </ligand>
</feature>
<evidence type="ECO:0000259" key="2">
    <source>
        <dbReference type="Pfam" id="PF13575"/>
    </source>
</evidence>
<dbReference type="SUPFAM" id="SSF158745">
    <property type="entry name" value="LanC-like"/>
    <property type="match status" value="1"/>
</dbReference>
<keyword evidence="1" id="KW-0479">Metal-binding</keyword>
<dbReference type="EMBL" id="MK251553">
    <property type="protein sequence ID" value="QDF63359.1"/>
    <property type="molecule type" value="Genomic_DNA"/>
</dbReference>
<evidence type="ECO:0000313" key="3">
    <source>
        <dbReference type="EMBL" id="QDF63359.1"/>
    </source>
</evidence>
<dbReference type="Pfam" id="PF13575">
    <property type="entry name" value="DUF4135"/>
    <property type="match status" value="1"/>
</dbReference>
<accession>A0A4Y6I1K1</accession>
<reference evidence="3" key="1">
    <citation type="submission" date="2018-12" db="EMBL/GenBank/DDBJ databases">
        <authorList>
            <person name="Vikeli E."/>
            <person name="Widdick D.A."/>
            <person name="Batey S.F."/>
            <person name="Heine D."/>
            <person name="Holmes N.A."/>
            <person name="Bibb M.J."/>
            <person name="Pierce N."/>
            <person name="Hutchings M.I."/>
            <person name="Wilkinson B."/>
        </authorList>
    </citation>
    <scope>NUCLEOTIDE SEQUENCE</scope>
    <source>
        <strain evidence="3">KY21</strain>
    </source>
</reference>
<gene>
    <name evidence="3" type="primary">kyaM</name>
</gene>
<dbReference type="Pfam" id="PF05147">
    <property type="entry name" value="LANC_like"/>
    <property type="match status" value="1"/>
</dbReference>
<dbReference type="PIRSF" id="PIRSF037228">
    <property type="entry name" value="Lant_mod_RumM"/>
    <property type="match status" value="1"/>
</dbReference>